<keyword evidence="5 9" id="KW-0064">Aspartyl protease</keyword>
<dbReference type="GO" id="GO:0006508">
    <property type="term" value="P:proteolysis"/>
    <property type="evidence" value="ECO:0007669"/>
    <property type="project" value="UniProtKB-KW"/>
</dbReference>
<organism evidence="12 13">
    <name type="scientific">Planctopirus ephydatiae</name>
    <dbReference type="NCBI Taxonomy" id="2528019"/>
    <lineage>
        <taxon>Bacteria</taxon>
        <taxon>Pseudomonadati</taxon>
        <taxon>Planctomycetota</taxon>
        <taxon>Planctomycetia</taxon>
        <taxon>Planctomycetales</taxon>
        <taxon>Planctomycetaceae</taxon>
        <taxon>Planctopirus</taxon>
    </lineage>
</organism>
<dbReference type="AlphaFoldDB" id="A0A518GNL9"/>
<keyword evidence="12" id="KW-0449">Lipoprotein</keyword>
<evidence type="ECO:0000256" key="1">
    <source>
        <dbReference type="ARBA" id="ARBA00006139"/>
    </source>
</evidence>
<dbReference type="UniPathway" id="UPA00665"/>
<evidence type="ECO:0000256" key="3">
    <source>
        <dbReference type="ARBA" id="ARBA00022670"/>
    </source>
</evidence>
<evidence type="ECO:0000256" key="5">
    <source>
        <dbReference type="ARBA" id="ARBA00022750"/>
    </source>
</evidence>
<feature type="transmembrane region" description="Helical" evidence="9">
    <location>
        <begin position="164"/>
        <end position="187"/>
    </location>
</feature>
<keyword evidence="2 9" id="KW-1003">Cell membrane</keyword>
<keyword evidence="6 9" id="KW-0378">Hydrolase</keyword>
<dbReference type="KEGG" id="peh:Spb1_20620"/>
<dbReference type="PANTHER" id="PTHR33695">
    <property type="entry name" value="LIPOPROTEIN SIGNAL PEPTIDASE"/>
    <property type="match status" value="1"/>
</dbReference>
<evidence type="ECO:0000256" key="7">
    <source>
        <dbReference type="ARBA" id="ARBA00022989"/>
    </source>
</evidence>
<feature type="active site" evidence="9">
    <location>
        <position position="170"/>
    </location>
</feature>
<dbReference type="Pfam" id="PF01252">
    <property type="entry name" value="Peptidase_A8"/>
    <property type="match status" value="1"/>
</dbReference>
<keyword evidence="4 9" id="KW-0812">Transmembrane</keyword>
<dbReference type="HAMAP" id="MF_00161">
    <property type="entry name" value="LspA"/>
    <property type="match status" value="1"/>
</dbReference>
<keyword evidence="7 9" id="KW-1133">Transmembrane helix</keyword>
<proteinExistence type="inferred from homology"/>
<evidence type="ECO:0000256" key="6">
    <source>
        <dbReference type="ARBA" id="ARBA00022801"/>
    </source>
</evidence>
<evidence type="ECO:0000256" key="2">
    <source>
        <dbReference type="ARBA" id="ARBA00022475"/>
    </source>
</evidence>
<evidence type="ECO:0000313" key="12">
    <source>
        <dbReference type="EMBL" id="QDV30134.1"/>
    </source>
</evidence>
<comment type="pathway">
    <text evidence="9">Protein modification; lipoprotein biosynthesis (signal peptide cleavage).</text>
</comment>
<keyword evidence="13" id="KW-1185">Reference proteome</keyword>
<feature type="transmembrane region" description="Helical" evidence="9">
    <location>
        <begin position="121"/>
        <end position="140"/>
    </location>
</feature>
<dbReference type="OrthoDB" id="9810259at2"/>
<evidence type="ECO:0000313" key="13">
    <source>
        <dbReference type="Proteomes" id="UP000315349"/>
    </source>
</evidence>
<comment type="subcellular location">
    <subcellularLocation>
        <location evidence="9">Cell membrane</location>
        <topology evidence="9">Multi-pass membrane protein</topology>
    </subcellularLocation>
</comment>
<dbReference type="Proteomes" id="UP000315349">
    <property type="component" value="Chromosome"/>
</dbReference>
<keyword evidence="3 9" id="KW-0645">Protease</keyword>
<dbReference type="EC" id="3.4.23.36" evidence="9"/>
<comment type="catalytic activity">
    <reaction evidence="9">
        <text>Release of signal peptides from bacterial membrane prolipoproteins. Hydrolyzes -Xaa-Yaa-Zaa-|-(S,diacylglyceryl)Cys-, in which Xaa is hydrophobic (preferably Leu), and Yaa (Ala or Ser) and Zaa (Gly or Ala) have small, neutral side chains.</text>
        <dbReference type="EC" id="3.4.23.36"/>
    </reaction>
</comment>
<reference evidence="12 13" key="1">
    <citation type="submission" date="2019-02" db="EMBL/GenBank/DDBJ databases">
        <title>Deep-cultivation of Planctomycetes and their phenomic and genomic characterization uncovers novel biology.</title>
        <authorList>
            <person name="Wiegand S."/>
            <person name="Jogler M."/>
            <person name="Boedeker C."/>
            <person name="Pinto D."/>
            <person name="Vollmers J."/>
            <person name="Rivas-Marin E."/>
            <person name="Kohn T."/>
            <person name="Peeters S.H."/>
            <person name="Heuer A."/>
            <person name="Rast P."/>
            <person name="Oberbeckmann S."/>
            <person name="Bunk B."/>
            <person name="Jeske O."/>
            <person name="Meyerdierks A."/>
            <person name="Storesund J.E."/>
            <person name="Kallscheuer N."/>
            <person name="Luecker S."/>
            <person name="Lage O.M."/>
            <person name="Pohl T."/>
            <person name="Merkel B.J."/>
            <person name="Hornburger P."/>
            <person name="Mueller R.-W."/>
            <person name="Bruemmer F."/>
            <person name="Labrenz M."/>
            <person name="Spormann A.M."/>
            <person name="Op den Camp H."/>
            <person name="Overmann J."/>
            <person name="Amann R."/>
            <person name="Jetten M.S.M."/>
            <person name="Mascher T."/>
            <person name="Medema M.H."/>
            <person name="Devos D.P."/>
            <person name="Kaster A.-K."/>
            <person name="Ovreas L."/>
            <person name="Rohde M."/>
            <person name="Galperin M.Y."/>
            <person name="Jogler C."/>
        </authorList>
    </citation>
    <scope>NUCLEOTIDE SEQUENCE [LARGE SCALE GENOMIC DNA]</scope>
    <source>
        <strain evidence="12 13">Spb1</strain>
    </source>
</reference>
<evidence type="ECO:0000256" key="9">
    <source>
        <dbReference type="HAMAP-Rule" id="MF_00161"/>
    </source>
</evidence>
<evidence type="ECO:0000256" key="8">
    <source>
        <dbReference type="ARBA" id="ARBA00023136"/>
    </source>
</evidence>
<evidence type="ECO:0000256" key="11">
    <source>
        <dbReference type="SAM" id="MobiDB-lite"/>
    </source>
</evidence>
<name>A0A518GNL9_9PLAN</name>
<feature type="region of interest" description="Disordered" evidence="11">
    <location>
        <begin position="192"/>
        <end position="214"/>
    </location>
</feature>
<comment type="function">
    <text evidence="9">This protein specifically catalyzes the removal of signal peptides from prolipoproteins.</text>
</comment>
<feature type="active site" evidence="9">
    <location>
        <position position="152"/>
    </location>
</feature>
<accession>A0A518GNL9</accession>
<dbReference type="InterPro" id="IPR001872">
    <property type="entry name" value="Peptidase_A8"/>
</dbReference>
<dbReference type="PRINTS" id="PR00781">
    <property type="entry name" value="LIPOSIGPTASE"/>
</dbReference>
<keyword evidence="8 9" id="KW-0472">Membrane</keyword>
<feature type="transmembrane region" description="Helical" evidence="9">
    <location>
        <begin position="31"/>
        <end position="48"/>
    </location>
</feature>
<dbReference type="GO" id="GO:0004190">
    <property type="term" value="F:aspartic-type endopeptidase activity"/>
    <property type="evidence" value="ECO:0007669"/>
    <property type="project" value="UniProtKB-UniRule"/>
</dbReference>
<evidence type="ECO:0000256" key="4">
    <source>
        <dbReference type="ARBA" id="ARBA00022692"/>
    </source>
</evidence>
<dbReference type="PANTHER" id="PTHR33695:SF1">
    <property type="entry name" value="LIPOPROTEIN SIGNAL PEPTIDASE"/>
    <property type="match status" value="1"/>
</dbReference>
<feature type="transmembrane region" description="Helical" evidence="9">
    <location>
        <begin position="95"/>
        <end position="114"/>
    </location>
</feature>
<protein>
    <recommendedName>
        <fullName evidence="9">Lipoprotein signal peptidase</fullName>
        <ecNumber evidence="9">3.4.23.36</ecNumber>
    </recommendedName>
    <alternativeName>
        <fullName evidence="9">Prolipoprotein signal peptidase</fullName>
    </alternativeName>
    <alternativeName>
        <fullName evidence="9">Signal peptidase II</fullName>
        <shortName evidence="9">SPase II</shortName>
    </alternativeName>
</protein>
<sequence>MLPDKSTATTNLQESIAAPASYGMNVMPKILTSRWTAAFILCLTILIADQWTKLWAVEVLKGEEAWVFLGGIFRMQFAYNPGGFLGLGGNLSSEMRTALFIGLNGVGLLALAILPCIKRLSLLNFFACWLIFAGGIGNQIDRIRLENGHVIDFLNIGWGSLRSGIFNIADMAITAGALILLVAAIMAPAPRKSPATSDEPQAIIPDHTEPTPAN</sequence>
<dbReference type="GO" id="GO:0005886">
    <property type="term" value="C:plasma membrane"/>
    <property type="evidence" value="ECO:0007669"/>
    <property type="project" value="UniProtKB-SubCell"/>
</dbReference>
<dbReference type="EMBL" id="CP036299">
    <property type="protein sequence ID" value="QDV30134.1"/>
    <property type="molecule type" value="Genomic_DNA"/>
</dbReference>
<comment type="similarity">
    <text evidence="1 9 10">Belongs to the peptidase A8 family.</text>
</comment>
<gene>
    <name evidence="9" type="primary">lspA</name>
    <name evidence="12" type="ORF">Spb1_20620</name>
</gene>
<evidence type="ECO:0000256" key="10">
    <source>
        <dbReference type="RuleBase" id="RU004181"/>
    </source>
</evidence>